<evidence type="ECO:0000256" key="1">
    <source>
        <dbReference type="SAM" id="Phobius"/>
    </source>
</evidence>
<feature type="transmembrane region" description="Helical" evidence="1">
    <location>
        <begin position="160"/>
        <end position="178"/>
    </location>
</feature>
<keyword evidence="1" id="KW-0472">Membrane</keyword>
<keyword evidence="1" id="KW-0812">Transmembrane</keyword>
<proteinExistence type="predicted"/>
<name>A0A7S2P892_9STRA</name>
<keyword evidence="1" id="KW-1133">Transmembrane helix</keyword>
<sequence length="304" mass="33594">MSESTTNPIEKLGRTVINGIITAIPICVTFIHNGHKFYKQLPTDYIHLLIGAILCFFGGVYPTVFAALQAAEHGGLTTVKKALKALGDEVMIIINESKKDDKVDADGDGTPDTKQLSSRTLMERKVKLVLTKMNPEKVNAAITSIYKVWMAVLAVLKIQFARTIALALTISAFFQSFIDRSVVPIIDKATPAEYKKWVPVLTDWMCKSIGVGVAWKIQTIITAFTSSLAGGLMMSRAVIVILAKHGKGPKDHNDTIVDEVASYVFAFLGFYFQFTQDFRAPFPLNVILAPVQLAEYYIRWAVTD</sequence>
<gene>
    <name evidence="2" type="ORF">SMAR0320_LOCUS3690</name>
</gene>
<dbReference type="EMBL" id="HBGZ01005343">
    <property type="protein sequence ID" value="CAD9581772.1"/>
    <property type="molecule type" value="Transcribed_RNA"/>
</dbReference>
<feature type="transmembrane region" description="Helical" evidence="1">
    <location>
        <begin position="220"/>
        <end position="243"/>
    </location>
</feature>
<organism evidence="2">
    <name type="scientific">Skeletonema marinoi</name>
    <dbReference type="NCBI Taxonomy" id="267567"/>
    <lineage>
        <taxon>Eukaryota</taxon>
        <taxon>Sar</taxon>
        <taxon>Stramenopiles</taxon>
        <taxon>Ochrophyta</taxon>
        <taxon>Bacillariophyta</taxon>
        <taxon>Coscinodiscophyceae</taxon>
        <taxon>Thalassiosirophycidae</taxon>
        <taxon>Thalassiosirales</taxon>
        <taxon>Skeletonemataceae</taxon>
        <taxon>Skeletonema</taxon>
        <taxon>Skeletonema marinoi-dohrnii complex</taxon>
    </lineage>
</organism>
<dbReference type="AlphaFoldDB" id="A0A7S2P892"/>
<evidence type="ECO:0000313" key="2">
    <source>
        <dbReference type="EMBL" id="CAD9581772.1"/>
    </source>
</evidence>
<feature type="transmembrane region" description="Helical" evidence="1">
    <location>
        <begin position="45"/>
        <end position="68"/>
    </location>
</feature>
<feature type="transmembrane region" description="Helical" evidence="1">
    <location>
        <begin position="12"/>
        <end position="33"/>
    </location>
</feature>
<accession>A0A7S2P892</accession>
<reference evidence="2" key="1">
    <citation type="submission" date="2021-01" db="EMBL/GenBank/DDBJ databases">
        <authorList>
            <person name="Corre E."/>
            <person name="Pelletier E."/>
            <person name="Niang G."/>
            <person name="Scheremetjew M."/>
            <person name="Finn R."/>
            <person name="Kale V."/>
            <person name="Holt S."/>
            <person name="Cochrane G."/>
            <person name="Meng A."/>
            <person name="Brown T."/>
            <person name="Cohen L."/>
        </authorList>
    </citation>
    <scope>NUCLEOTIDE SEQUENCE</scope>
    <source>
        <strain evidence="2">SM1012Den-03</strain>
    </source>
</reference>
<protein>
    <submittedName>
        <fullName evidence="2">Uncharacterized protein</fullName>
    </submittedName>
</protein>